<reference evidence="2" key="1">
    <citation type="submission" date="2022-08" db="EMBL/GenBank/DDBJ databases">
        <authorList>
            <person name="Giroux E."/>
            <person name="Giroux E."/>
        </authorList>
    </citation>
    <scope>NUCLEOTIDE SEQUENCE</scope>
    <source>
        <strain evidence="2">H1091258</strain>
    </source>
</reference>
<feature type="compositionally biased region" description="Basic and acidic residues" evidence="1">
    <location>
        <begin position="15"/>
        <end position="29"/>
    </location>
</feature>
<evidence type="ECO:0000313" key="3">
    <source>
        <dbReference type="Proteomes" id="UP001152533"/>
    </source>
</evidence>
<accession>A0A9W4WE43</accession>
<name>A0A9W4WE43_9PEZI</name>
<proteinExistence type="predicted"/>
<feature type="region of interest" description="Disordered" evidence="1">
    <location>
        <begin position="1"/>
        <end position="29"/>
    </location>
</feature>
<evidence type="ECO:0000313" key="2">
    <source>
        <dbReference type="EMBL" id="CAI0648869.1"/>
    </source>
</evidence>
<protein>
    <submittedName>
        <fullName evidence="2">Uncharacterized protein</fullName>
    </submittedName>
</protein>
<dbReference type="EMBL" id="CAMGZC010000614">
    <property type="protein sequence ID" value="CAI0648869.1"/>
    <property type="molecule type" value="Genomic_DNA"/>
</dbReference>
<comment type="caution">
    <text evidence="2">The sequence shown here is derived from an EMBL/GenBank/DDBJ whole genome shotgun (WGS) entry which is preliminary data.</text>
</comment>
<dbReference type="Proteomes" id="UP001152533">
    <property type="component" value="Unassembled WGS sequence"/>
</dbReference>
<dbReference type="AlphaFoldDB" id="A0A9W4WE43"/>
<gene>
    <name evidence="2" type="ORF">CGXH109_LOCUS80196</name>
</gene>
<evidence type="ECO:0000256" key="1">
    <source>
        <dbReference type="SAM" id="MobiDB-lite"/>
    </source>
</evidence>
<organism evidence="2 3">
    <name type="scientific">Colletotrichum noveboracense</name>
    <dbReference type="NCBI Taxonomy" id="2664923"/>
    <lineage>
        <taxon>Eukaryota</taxon>
        <taxon>Fungi</taxon>
        <taxon>Dikarya</taxon>
        <taxon>Ascomycota</taxon>
        <taxon>Pezizomycotina</taxon>
        <taxon>Sordariomycetes</taxon>
        <taxon>Hypocreomycetidae</taxon>
        <taxon>Glomerellales</taxon>
        <taxon>Glomerellaceae</taxon>
        <taxon>Colletotrichum</taxon>
        <taxon>Colletotrichum gloeosporioides species complex</taxon>
    </lineage>
</organism>
<keyword evidence="3" id="KW-1185">Reference proteome</keyword>
<sequence>MDDDDGRRRWTTTMDDDRGEKNDMDDIKNEKEDNHSVLLSYLFIQFYLNRPIERNRETERGFDLLQPCFFKNRNFASVDARYTNGQATPSVPSMTKAEVDNVWQVVDETSQVVMEDDDIAKTEIGNAIAIKQNSLWNLKDPAHFRISGSVDVDCRDPSPSDEVHYAIQIELLAPWAQEARPPSEQLYVWERFVVFVLLRKRIDGRVAHAIPNDVKDVCLNVERDIFHRVPCELEHHSD</sequence>